<evidence type="ECO:0000256" key="1">
    <source>
        <dbReference type="SAM" id="MobiDB-lite"/>
    </source>
</evidence>
<evidence type="ECO:0000313" key="3">
    <source>
        <dbReference type="Proteomes" id="UP000262621"/>
    </source>
</evidence>
<organism evidence="2 3">
    <name type="scientific">Micromonospora craniellae</name>
    <dbReference type="NCBI Taxonomy" id="2294034"/>
    <lineage>
        <taxon>Bacteria</taxon>
        <taxon>Bacillati</taxon>
        <taxon>Actinomycetota</taxon>
        <taxon>Actinomycetes</taxon>
        <taxon>Micromonosporales</taxon>
        <taxon>Micromonosporaceae</taxon>
        <taxon>Micromonospora</taxon>
    </lineage>
</organism>
<comment type="caution">
    <text evidence="2">The sequence shown here is derived from an EMBL/GenBank/DDBJ whole genome shotgun (WGS) entry which is preliminary data.</text>
</comment>
<feature type="region of interest" description="Disordered" evidence="1">
    <location>
        <begin position="1"/>
        <end position="32"/>
    </location>
</feature>
<proteinExistence type="predicted"/>
<dbReference type="AlphaFoldDB" id="A0A372G2Q3"/>
<keyword evidence="3" id="KW-1185">Reference proteome</keyword>
<accession>A0A372G2Q3</accession>
<evidence type="ECO:0000313" key="2">
    <source>
        <dbReference type="EMBL" id="RFS47253.1"/>
    </source>
</evidence>
<protein>
    <submittedName>
        <fullName evidence="2">Uncharacterized protein</fullName>
    </submittedName>
</protein>
<gene>
    <name evidence="2" type="ORF">D0Q02_06730</name>
</gene>
<reference evidence="2 3" key="1">
    <citation type="submission" date="2018-08" db="EMBL/GenBank/DDBJ databases">
        <title>Verrucosispora craniellae sp. nov., isolated from a marine sponge in the South China Sea.</title>
        <authorList>
            <person name="Li L."/>
            <person name="Lin H.W."/>
        </authorList>
    </citation>
    <scope>NUCLEOTIDE SEQUENCE [LARGE SCALE GENOMIC DNA]</scope>
    <source>
        <strain evidence="2 3">LHW63014</strain>
    </source>
</reference>
<sequence>MRHEPDDPRHDGPSTSQPQPRPQPQPVQQHCCAHPRETPLASAEDVADADDILIAHAPRAVSRLRCGCGDDYPCAEVRFATLVKAATVRASR</sequence>
<dbReference type="Proteomes" id="UP000262621">
    <property type="component" value="Unassembled WGS sequence"/>
</dbReference>
<name>A0A372G2Q3_9ACTN</name>
<feature type="compositionally biased region" description="Basic and acidic residues" evidence="1">
    <location>
        <begin position="1"/>
        <end position="12"/>
    </location>
</feature>
<dbReference type="EMBL" id="QVFU01000004">
    <property type="protein sequence ID" value="RFS47253.1"/>
    <property type="molecule type" value="Genomic_DNA"/>
</dbReference>
<dbReference type="OrthoDB" id="3392133at2"/>